<evidence type="ECO:0000256" key="4">
    <source>
        <dbReference type="ARBA" id="ARBA00022989"/>
    </source>
</evidence>
<keyword evidence="4 7" id="KW-1133">Transmembrane helix</keyword>
<name>A0A507BEN6_9PEZI</name>
<feature type="transmembrane region" description="Helical" evidence="7">
    <location>
        <begin position="43"/>
        <end position="61"/>
    </location>
</feature>
<evidence type="ECO:0000256" key="6">
    <source>
        <dbReference type="SAM" id="MobiDB-lite"/>
    </source>
</evidence>
<dbReference type="PANTHER" id="PTHR13353:SF5">
    <property type="entry name" value="TRANSMEMBRANE PROTEIN 19"/>
    <property type="match status" value="1"/>
</dbReference>
<dbReference type="AlphaFoldDB" id="A0A507BEN6"/>
<dbReference type="InterPro" id="IPR002794">
    <property type="entry name" value="DUF92_TMEM19"/>
</dbReference>
<sequence>MKAVYAVPATVALIYRAWSKKSLTPLGIVAATATAIVHALHPWNLPFVLLAVFFLAGTRVTHIKEDVKAHLTVKSKGTSGKEGPRTHVQVFANSLTASILILLHAHQLHQRQAALLRPDAKDAGTICYSWGGDLLVVGIIANYACVAADTFSSELGILARESPRLITSPTLRRVPRGTNGGVTPTGLAAGLLGSMIVVTASMLFLPFCTGDTAGRLGGGDAASVWTGSRKRELMWFLTLWGVLGSLADSFLGAVFQRSVRDTRTGRIVEGEGGARVLVSPPPAAAGVSSSTRETHTARRAEIKAALLSGEGKHAVPRAQDESAVADADAEEEHEARAHRYDAHDKHRRASFGDGEPSRVVESGWDLLDNNDVNFLMAFTMSFGAMAVAGWYWGVPMQSIMSGVL</sequence>
<keyword evidence="5 7" id="KW-0472">Membrane</keyword>
<accession>A0A507BEN6</accession>
<evidence type="ECO:0000256" key="3">
    <source>
        <dbReference type="ARBA" id="ARBA00022692"/>
    </source>
</evidence>
<feature type="transmembrane region" description="Helical" evidence="7">
    <location>
        <begin position="233"/>
        <end position="255"/>
    </location>
</feature>
<proteinExistence type="inferred from homology"/>
<evidence type="ECO:0000313" key="8">
    <source>
        <dbReference type="EMBL" id="TPX15739.1"/>
    </source>
</evidence>
<feature type="transmembrane region" description="Helical" evidence="7">
    <location>
        <begin position="182"/>
        <end position="205"/>
    </location>
</feature>
<comment type="subcellular location">
    <subcellularLocation>
        <location evidence="1">Membrane</location>
        <topology evidence="1">Multi-pass membrane protein</topology>
    </subcellularLocation>
</comment>
<dbReference type="GeneID" id="41967520"/>
<evidence type="ECO:0000256" key="2">
    <source>
        <dbReference type="ARBA" id="ARBA00009012"/>
    </source>
</evidence>
<dbReference type="Pfam" id="PF01940">
    <property type="entry name" value="DUF92"/>
    <property type="match status" value="1"/>
</dbReference>
<reference evidence="8 9" key="1">
    <citation type="submission" date="2019-06" db="EMBL/GenBank/DDBJ databases">
        <title>Draft genome sequence of the filamentous fungus Phialemoniopsis curvata isolated from diesel fuel.</title>
        <authorList>
            <person name="Varaljay V.A."/>
            <person name="Lyon W.J."/>
            <person name="Crouch A.L."/>
            <person name="Drake C.E."/>
            <person name="Hollomon J.M."/>
            <person name="Nadeau L.J."/>
            <person name="Nunn H.S."/>
            <person name="Stevenson B.S."/>
            <person name="Bojanowski C.L."/>
            <person name="Crookes-Goodson W.J."/>
        </authorList>
    </citation>
    <scope>NUCLEOTIDE SEQUENCE [LARGE SCALE GENOMIC DNA]</scope>
    <source>
        <strain evidence="8 9">D216</strain>
    </source>
</reference>
<dbReference type="OrthoDB" id="30881at2759"/>
<feature type="region of interest" description="Disordered" evidence="6">
    <location>
        <begin position="330"/>
        <end position="356"/>
    </location>
</feature>
<dbReference type="STRING" id="1093900.A0A507BEN6"/>
<evidence type="ECO:0000256" key="5">
    <source>
        <dbReference type="ARBA" id="ARBA00023136"/>
    </source>
</evidence>
<feature type="compositionally biased region" description="Basic and acidic residues" evidence="6">
    <location>
        <begin position="333"/>
        <end position="344"/>
    </location>
</feature>
<comment type="similarity">
    <text evidence="2">Belongs to the TMEM19 family.</text>
</comment>
<evidence type="ECO:0008006" key="10">
    <source>
        <dbReference type="Google" id="ProtNLM"/>
    </source>
</evidence>
<evidence type="ECO:0000313" key="9">
    <source>
        <dbReference type="Proteomes" id="UP000319257"/>
    </source>
</evidence>
<dbReference type="InParanoid" id="A0A507BEN6"/>
<protein>
    <recommendedName>
        <fullName evidence="10">Transmembrane protein 19</fullName>
    </recommendedName>
</protein>
<dbReference type="EMBL" id="SKBQ01000001">
    <property type="protein sequence ID" value="TPX15739.1"/>
    <property type="molecule type" value="Genomic_DNA"/>
</dbReference>
<organism evidence="8 9">
    <name type="scientific">Thyridium curvatum</name>
    <dbReference type="NCBI Taxonomy" id="1093900"/>
    <lineage>
        <taxon>Eukaryota</taxon>
        <taxon>Fungi</taxon>
        <taxon>Dikarya</taxon>
        <taxon>Ascomycota</taxon>
        <taxon>Pezizomycotina</taxon>
        <taxon>Sordariomycetes</taxon>
        <taxon>Sordariomycetidae</taxon>
        <taxon>Thyridiales</taxon>
        <taxon>Thyridiaceae</taxon>
        <taxon>Thyridium</taxon>
    </lineage>
</organism>
<evidence type="ECO:0000256" key="1">
    <source>
        <dbReference type="ARBA" id="ARBA00004141"/>
    </source>
</evidence>
<comment type="caution">
    <text evidence="8">The sequence shown here is derived from an EMBL/GenBank/DDBJ whole genome shotgun (WGS) entry which is preliminary data.</text>
</comment>
<feature type="transmembrane region" description="Helical" evidence="7">
    <location>
        <begin position="372"/>
        <end position="392"/>
    </location>
</feature>
<keyword evidence="3 7" id="KW-0812">Transmembrane</keyword>
<gene>
    <name evidence="8" type="ORF">E0L32_000073</name>
</gene>
<dbReference type="Proteomes" id="UP000319257">
    <property type="component" value="Unassembled WGS sequence"/>
</dbReference>
<dbReference type="GO" id="GO:0016020">
    <property type="term" value="C:membrane"/>
    <property type="evidence" value="ECO:0007669"/>
    <property type="project" value="UniProtKB-SubCell"/>
</dbReference>
<dbReference type="RefSeq" id="XP_030997450.1">
    <property type="nucleotide sequence ID" value="XM_031142010.1"/>
</dbReference>
<evidence type="ECO:0000256" key="7">
    <source>
        <dbReference type="SAM" id="Phobius"/>
    </source>
</evidence>
<keyword evidence="9" id="KW-1185">Reference proteome</keyword>
<dbReference type="PANTHER" id="PTHR13353">
    <property type="entry name" value="TRANSMEMBRANE PROTEIN 19"/>
    <property type="match status" value="1"/>
</dbReference>